<keyword evidence="8" id="KW-0251">Elongation factor</keyword>
<dbReference type="SUPFAM" id="SSF50447">
    <property type="entry name" value="Translation proteins"/>
    <property type="match status" value="1"/>
</dbReference>
<evidence type="ECO:0000256" key="6">
    <source>
        <dbReference type="SAM" id="MobiDB-lite"/>
    </source>
</evidence>
<accession>A0A4R6TKM7</accession>
<dbReference type="NCBIfam" id="TIGR00231">
    <property type="entry name" value="small_GTP"/>
    <property type="match status" value="1"/>
</dbReference>
<dbReference type="PROSITE" id="PS51722">
    <property type="entry name" value="G_TR_2"/>
    <property type="match status" value="1"/>
</dbReference>
<dbReference type="InterPro" id="IPR041095">
    <property type="entry name" value="EFG_II"/>
</dbReference>
<dbReference type="NCBIfam" id="NF009381">
    <property type="entry name" value="PRK12740.1-5"/>
    <property type="match status" value="1"/>
</dbReference>
<dbReference type="CDD" id="cd04170">
    <property type="entry name" value="EF-G_bact"/>
    <property type="match status" value="1"/>
</dbReference>
<evidence type="ECO:0000256" key="1">
    <source>
        <dbReference type="ARBA" id="ARBA00013902"/>
    </source>
</evidence>
<keyword evidence="9" id="KW-1185">Reference proteome</keyword>
<dbReference type="InterPro" id="IPR035649">
    <property type="entry name" value="EFG_V"/>
</dbReference>
<dbReference type="Gene3D" id="3.40.50.300">
    <property type="entry name" value="P-loop containing nucleotide triphosphate hydrolases"/>
    <property type="match status" value="1"/>
</dbReference>
<evidence type="ECO:0000259" key="7">
    <source>
        <dbReference type="PROSITE" id="PS51722"/>
    </source>
</evidence>
<evidence type="ECO:0000313" key="9">
    <source>
        <dbReference type="Proteomes" id="UP000295468"/>
    </source>
</evidence>
<keyword evidence="8" id="KW-0648">Protein biosynthesis</keyword>
<evidence type="ECO:0000256" key="2">
    <source>
        <dbReference type="ARBA" id="ARBA00017872"/>
    </source>
</evidence>
<dbReference type="InterPro" id="IPR005517">
    <property type="entry name" value="Transl_elong_EFG/EF2_IV"/>
</dbReference>
<evidence type="ECO:0000256" key="5">
    <source>
        <dbReference type="ARBA" id="ARBA00024731"/>
    </source>
</evidence>
<dbReference type="Gene3D" id="3.30.70.870">
    <property type="entry name" value="Elongation Factor G (Translational Gtpase), domain 3"/>
    <property type="match status" value="1"/>
</dbReference>
<dbReference type="InterPro" id="IPR035647">
    <property type="entry name" value="EFG_III/V"/>
</dbReference>
<dbReference type="GO" id="GO:0005525">
    <property type="term" value="F:GTP binding"/>
    <property type="evidence" value="ECO:0007669"/>
    <property type="project" value="UniProtKB-KW"/>
</dbReference>
<dbReference type="SUPFAM" id="SSF54211">
    <property type="entry name" value="Ribosomal protein S5 domain 2-like"/>
    <property type="match status" value="1"/>
</dbReference>
<feature type="compositionally biased region" description="Basic and acidic residues" evidence="6">
    <location>
        <begin position="420"/>
        <end position="429"/>
    </location>
</feature>
<dbReference type="InterPro" id="IPR014721">
    <property type="entry name" value="Ribsml_uS5_D2-typ_fold_subgr"/>
</dbReference>
<name>A0A4R6TKM7_9FLAO</name>
<gene>
    <name evidence="8" type="ORF">CLV82_2094</name>
</gene>
<dbReference type="Proteomes" id="UP000295468">
    <property type="component" value="Unassembled WGS sequence"/>
</dbReference>
<dbReference type="Gene3D" id="3.30.70.240">
    <property type="match status" value="1"/>
</dbReference>
<comment type="function">
    <text evidence="5">Catalyzes the GTP-dependent ribosomal translocation step during translation elongation. During this step, the ribosome changes from the pre-translocational (PRE) to the post-translocational (POST) state as the newly formed A-site-bound peptidyl-tRNA and P-site-bound deacylated tRNA move to the P and E sites, respectively. Catalyzes the coordinated movement of the two tRNA molecules, the mRNA and conformational changes in the ribosome.</text>
</comment>
<evidence type="ECO:0000313" key="8">
    <source>
        <dbReference type="EMBL" id="TDQ31386.1"/>
    </source>
</evidence>
<dbReference type="InterPro" id="IPR053905">
    <property type="entry name" value="EF-G-like_DII"/>
</dbReference>
<dbReference type="SUPFAM" id="SSF54980">
    <property type="entry name" value="EF-G C-terminal domain-like"/>
    <property type="match status" value="2"/>
</dbReference>
<feature type="region of interest" description="Disordered" evidence="6">
    <location>
        <begin position="394"/>
        <end position="429"/>
    </location>
</feature>
<dbReference type="PANTHER" id="PTHR43261:SF6">
    <property type="entry name" value="ELONGATION FACTOR G-LIKE PROTEIN"/>
    <property type="match status" value="1"/>
</dbReference>
<dbReference type="SMART" id="SM00838">
    <property type="entry name" value="EFG_C"/>
    <property type="match status" value="1"/>
</dbReference>
<dbReference type="CDD" id="cd01434">
    <property type="entry name" value="EFG_mtEFG1_IV"/>
    <property type="match status" value="1"/>
</dbReference>
<dbReference type="Pfam" id="PF03764">
    <property type="entry name" value="EFG_IV"/>
    <property type="match status" value="2"/>
</dbReference>
<dbReference type="GO" id="GO:0003746">
    <property type="term" value="F:translation elongation factor activity"/>
    <property type="evidence" value="ECO:0007669"/>
    <property type="project" value="UniProtKB-KW"/>
</dbReference>
<dbReference type="InterPro" id="IPR000640">
    <property type="entry name" value="EFG_V-like"/>
</dbReference>
<comment type="caution">
    <text evidence="8">The sequence shown here is derived from an EMBL/GenBank/DDBJ whole genome shotgun (WGS) entry which is preliminary data.</text>
</comment>
<proteinExistence type="predicted"/>
<dbReference type="EMBL" id="SNYI01000002">
    <property type="protein sequence ID" value="TDQ31386.1"/>
    <property type="molecule type" value="Genomic_DNA"/>
</dbReference>
<dbReference type="Gene3D" id="2.40.30.10">
    <property type="entry name" value="Translation factors"/>
    <property type="match status" value="1"/>
</dbReference>
<keyword evidence="4" id="KW-0342">GTP-binding</keyword>
<feature type="domain" description="Tr-type G" evidence="7">
    <location>
        <begin position="24"/>
        <end position="301"/>
    </location>
</feature>
<evidence type="ECO:0000256" key="3">
    <source>
        <dbReference type="ARBA" id="ARBA00022741"/>
    </source>
</evidence>
<dbReference type="InterPro" id="IPR027417">
    <property type="entry name" value="P-loop_NTPase"/>
</dbReference>
<dbReference type="Pfam" id="PF00679">
    <property type="entry name" value="EFG_C"/>
    <property type="match status" value="1"/>
</dbReference>
<dbReference type="InterPro" id="IPR047872">
    <property type="entry name" value="EFG_IV"/>
</dbReference>
<dbReference type="InterPro" id="IPR000795">
    <property type="entry name" value="T_Tr_GTP-bd_dom"/>
</dbReference>
<reference evidence="8 9" key="1">
    <citation type="submission" date="2019-03" db="EMBL/GenBank/DDBJ databases">
        <title>Genomic Encyclopedia of Archaeal and Bacterial Type Strains, Phase II (KMG-II): from individual species to whole genera.</title>
        <authorList>
            <person name="Goeker M."/>
        </authorList>
    </citation>
    <scope>NUCLEOTIDE SEQUENCE [LARGE SCALE GENOMIC DNA]</scope>
    <source>
        <strain evidence="8 9">DSM 18435</strain>
    </source>
</reference>
<dbReference type="InterPro" id="IPR020568">
    <property type="entry name" value="Ribosomal_Su5_D2-typ_SF"/>
</dbReference>
<dbReference type="Pfam" id="PF22042">
    <property type="entry name" value="EF-G_D2"/>
    <property type="match status" value="1"/>
</dbReference>
<sequence>MERFLANKPLLDQKPSIMKVYDDKHIKNVVFVGAHSSGKTTLAETMLFEAGLLNRRGTVEQGNTVSDYHEIEQQRGTSVFATPLHTEWRNYKINIIDTPGLDDFVGEIISSIRVADTIVTVLNAQQGVEIGTEIIWNYIDTYNKPTVFVVNQIDHINANYEKSIRSIKDLVGNNTVIIQYPIVIDGAQCIVDVLKMKCYKFPEEGGKPEKLPIPGDQKEKADHLHNELVEKAAENDEALMELFFDKGTLNEDEMRQGIKAGMLNHELFPVFCVSALKDMGSGRLMGFIDNVAPAAADLPPEQTVEGDLLERKKDSPATLFVFKTLYQPNLGQITFFKVKSGVLRVNDKMENSRNGETEILNQLFIMDGKKREPVNRLEVGDIGATLKLKHTETNDTLYTPGHPATIKPIQYPQPRTRKSISAEKQQDEEKLSDALRKLHSQDPTVVVKYSTELKQLILGCQGELHLATIQWQLEHVYGVTAVFEAPKIAYRETIQRSAAATYRHKKQSGGAGQFGEVHLKIEPWTEGMDEPQGFNIRGKEEIDLPWGGKLVFYNCIVGGVIDSRYLPSIRKGILEVMETGPLTGSYIRDVRVMVYDGKMHPVDSNDISFKIAGAHAFKEAFLNAKPKLLEPIQELTVKVPEEMVGSVMTDLQSRRSIIQGIDSIDQYQILKCAVPEAELFGYSTNLRSLTQGKATFKSAFSSFKAVPNNIQASLTSAVS</sequence>
<dbReference type="InterPro" id="IPR005225">
    <property type="entry name" value="Small_GTP-bd"/>
</dbReference>
<organism evidence="8 9">
    <name type="scientific">Zeaxanthinibacter enoshimensis</name>
    <dbReference type="NCBI Taxonomy" id="392009"/>
    <lineage>
        <taxon>Bacteria</taxon>
        <taxon>Pseudomonadati</taxon>
        <taxon>Bacteroidota</taxon>
        <taxon>Flavobacteriia</taxon>
        <taxon>Flavobacteriales</taxon>
        <taxon>Flavobacteriaceae</taxon>
        <taxon>Zeaxanthinibacter</taxon>
    </lineage>
</organism>
<dbReference type="SUPFAM" id="SSF52540">
    <property type="entry name" value="P-loop containing nucleoside triphosphate hydrolases"/>
    <property type="match status" value="1"/>
</dbReference>
<dbReference type="AlphaFoldDB" id="A0A4R6TKM7"/>
<dbReference type="GO" id="GO:0032790">
    <property type="term" value="P:ribosome disassembly"/>
    <property type="evidence" value="ECO:0007669"/>
    <property type="project" value="TreeGrafter"/>
</dbReference>
<protein>
    <recommendedName>
        <fullName evidence="2">Elongation factor G</fullName>
    </recommendedName>
    <alternativeName>
        <fullName evidence="1">Tetracycline resistance protein TetQ</fullName>
    </alternativeName>
</protein>
<evidence type="ECO:0000256" key="4">
    <source>
        <dbReference type="ARBA" id="ARBA00023134"/>
    </source>
</evidence>
<dbReference type="Pfam" id="PF00009">
    <property type="entry name" value="GTP_EFTU"/>
    <property type="match status" value="1"/>
</dbReference>
<dbReference type="InterPro" id="IPR009000">
    <property type="entry name" value="Transl_B-barrel_sf"/>
</dbReference>
<dbReference type="GO" id="GO:0003924">
    <property type="term" value="F:GTPase activity"/>
    <property type="evidence" value="ECO:0007669"/>
    <property type="project" value="InterPro"/>
</dbReference>
<dbReference type="Pfam" id="PF14492">
    <property type="entry name" value="EFG_III"/>
    <property type="match status" value="1"/>
</dbReference>
<dbReference type="CDD" id="cd04088">
    <property type="entry name" value="EFG_mtEFG_II"/>
    <property type="match status" value="1"/>
</dbReference>
<dbReference type="FunFam" id="3.30.70.240:FF:000001">
    <property type="entry name" value="Elongation factor G"/>
    <property type="match status" value="1"/>
</dbReference>
<keyword evidence="3" id="KW-0547">Nucleotide-binding</keyword>
<dbReference type="CDD" id="cd03713">
    <property type="entry name" value="EFG_mtEFG_C"/>
    <property type="match status" value="1"/>
</dbReference>
<dbReference type="SMART" id="SM00889">
    <property type="entry name" value="EFG_IV"/>
    <property type="match status" value="1"/>
</dbReference>
<dbReference type="PANTHER" id="PTHR43261">
    <property type="entry name" value="TRANSLATION ELONGATION FACTOR G-RELATED"/>
    <property type="match status" value="1"/>
</dbReference>
<dbReference type="Gene3D" id="3.30.230.10">
    <property type="match status" value="1"/>
</dbReference>